<name>A0A2C9D517_9HYPH</name>
<dbReference type="EMBL" id="LT960614">
    <property type="protein sequence ID" value="SON55404.1"/>
    <property type="molecule type" value="Genomic_DNA"/>
</dbReference>
<dbReference type="Proteomes" id="UP000223606">
    <property type="component" value="Chromosome 1"/>
</dbReference>
<dbReference type="AlphaFoldDB" id="A0A2C9D517"/>
<feature type="signal peptide" evidence="1">
    <location>
        <begin position="1"/>
        <end position="33"/>
    </location>
</feature>
<protein>
    <submittedName>
        <fullName evidence="2">Uncharacterized protein</fullName>
    </submittedName>
</protein>
<dbReference type="RefSeq" id="WP_157775445.1">
    <property type="nucleotide sequence ID" value="NZ_LT960614.1"/>
</dbReference>
<dbReference type="KEGG" id="hdi:HDIA_1863"/>
<proteinExistence type="predicted"/>
<evidence type="ECO:0000313" key="2">
    <source>
        <dbReference type="EMBL" id="SON55404.1"/>
    </source>
</evidence>
<evidence type="ECO:0000313" key="3">
    <source>
        <dbReference type="Proteomes" id="UP000223606"/>
    </source>
</evidence>
<feature type="chain" id="PRO_5012383739" evidence="1">
    <location>
        <begin position="34"/>
        <end position="570"/>
    </location>
</feature>
<reference evidence="3" key="1">
    <citation type="submission" date="2017-09" db="EMBL/GenBank/DDBJ databases">
        <title>Genome sequence of Nannocystis excedens DSM 71.</title>
        <authorList>
            <person name="Blom J."/>
        </authorList>
    </citation>
    <scope>NUCLEOTIDE SEQUENCE [LARGE SCALE GENOMIC DNA]</scope>
    <source>
        <strain evidence="3">type strain: E19</strain>
    </source>
</reference>
<evidence type="ECO:0000256" key="1">
    <source>
        <dbReference type="SAM" id="SignalP"/>
    </source>
</evidence>
<accession>A0A2C9D517</accession>
<keyword evidence="3" id="KW-1185">Reference proteome</keyword>
<keyword evidence="1" id="KW-0732">Signal</keyword>
<gene>
    <name evidence="2" type="ORF">HDIA_1863</name>
</gene>
<organism evidence="2 3">
    <name type="scientific">Hartmannibacter diazotrophicus</name>
    <dbReference type="NCBI Taxonomy" id="1482074"/>
    <lineage>
        <taxon>Bacteria</taxon>
        <taxon>Pseudomonadati</taxon>
        <taxon>Pseudomonadota</taxon>
        <taxon>Alphaproteobacteria</taxon>
        <taxon>Hyphomicrobiales</taxon>
        <taxon>Pleomorphomonadaceae</taxon>
        <taxon>Hartmannibacter</taxon>
    </lineage>
</organism>
<sequence>MYERMHALPVTKRFCLLSAFLSSLLVCMGHAQAFVMSGNVDKADNDLVLGWFCPIDPSPAALAGPPSADETTPISVNIYIDGALAHRMTANEPRQDLISPNTACRNKEHGFRWKPPFIGPGKHEIRIEPEGMDQFEPRFDRTMLRSEIDNSNVGEACLPLLRNAPPYKACTNAYRAEHPDAPRNSAYCYCIAGEGEFYKSRSANTRYLYSRHIRAGVHQGYGGTIFELFGPDHSRNLTVAHPGGAIQASLWATDVETLGLKNAPALNPVLAVGPDQQNLNNPVLAQTAQDWTDGEGPNANSEVRTTLSDPYTYFKLSPADRNKLPFKGLKISSAFTIVDYGLRFQYSAEADEIKNFIAAGYCASQEFPVVYTNMNHHYYVPGSVAGVSTVTQDIPVFEVLKGIPPAFVSVTRVDIKDYKASHKDYNGHIFMRGGASIANDGKFLSNYTHYCSIPQGGAPTPTAHAGNIAGTNYEGWVSVCNEDETDCLTVVAKGPKITELFFGDLRPGNGDLSEGFITVQQFFSLNTFRHPDGRPAVNEQTCGYIFPYKYDHVLDGRTLRDRIRDLPPDC</sequence>